<sequence length="1437" mass="158425">MFGFSLSWKGRDYTMPLQTQNLIMQGLGVNDDVPGTDLQPPLPDGVHLRWGFRREKGFPWPGFYLFRRMRREIERGCLGSSFGQFESNVLVEWDIGSGKLSSDVPLESVDNFSPAGRKDVSLASGSYLRFALPPGKPARWIEASVGFMSDGEVEVRLLSGEAELDLAVLKGKKGEIRKAQFEFDWITGLSFSKGAAVLIDICVSPAALDAFYGWESIKDCPYPITLPVYHPDYRPTMGMAPNLEKARSLARSRISYGDPDRLTGPLIPPYSAGLVQLTPGSAIVRGSGTGWTDKMIGSVIRLKGDSNSYGIVDVFGRDRLVMECAYNGPAIGMKTYEILEDSFAQLHNQLLRLVEGGLLAEPMYKRYLPKSAYQSGTVTVAKGSVTVTGAGTQWTTDMEGLEMRLMFKNTGTASVNKGSDLVIGFGTTWQTGLVGQVIFLPGDTRSYAIERVDSPTQLKLVESYQGTGGTLLPYLLEERHAYRITGVKSAAIIELDRPYAGNNLSGRPYAILPVGKPRQYPLDLALLASLDPAAAQALGLYWIDRTAVPGVSYDYLIVTAFQGKEILTGEQMLKQIQTDKFATLDGFIAFNLKMEQAAPLAEPQDVRVYSLPVTTMRRRDGSLAEACGNAGIRWKIQSADKPWLPFREPVMYHLWRAELGEGTPAMEPDGNIFKPITQDFPVIVPRALLSAGLVPDRPADWPPFPMYGMDQMLQEGWYAYKISSIDLFGRHSRHSDSGAWHQWQPIPNPRPWYYIGGPSDAAVHPYAVHLLDKSSPPPPTGVEAYALDPEDPALVRDSAYADWLASLPQWERGAVIGLRVKWIWTQSHMDQAPDTHEFRIYYQSGPVNALIGRTVSATDAGGCTLVVTDIGAAAAANAYKGAWLRIGSDSFEVTGSGAGTPLTLTVRRIGTSGEIAPKAWAACSVTLPEGHPLYVGYGAAEQWQSRYHVVNYDDTAYFRETIDASGRRMRQYELFLPGAGGESLQLHPDFTNPIVYARIGITAADDKKHTADSPKWNGTSWGDRFGNEGPVSAPATVYRVLRGRPARPVPPPDSEQVWATPADYHDKSFFTYRFRRADHLSAHLYRAMDDTLFRVDWRIRSMGGSLRGTLDSGYLDYFPPDWDAIKRGFVAAEVNAIASIEAYRSLSNDALRVLAALPGNEEAFSQLTVKPLETNDPAYADRAGPDNLANYAPDSGLCAYVDSLDGRSANRYFYRSAYVDGAQNRSELSLSSPPVWLPNVVPPRSPVLTSVLGGDREITLHWARNREEDLAEYRVYRTEREDAAEDIRLMSHVQTLPSSMADPVWTDKPVPGKKTFYYRLTAVDNAGNVSKPSPAYPARAYDDSIPVAPEPTAAWVDDGTGILQARIAWNSTDESLLERRQENALFWASLGGWRDPGLAEWIDVHADAANAYEYRLRAHGENGAVSIGRAVKLAAAR</sequence>
<reference evidence="1 2" key="1">
    <citation type="submission" date="2024-09" db="EMBL/GenBank/DDBJ databases">
        <authorList>
            <person name="Sun Q."/>
            <person name="Mori K."/>
        </authorList>
    </citation>
    <scope>NUCLEOTIDE SEQUENCE [LARGE SCALE GENOMIC DNA]</scope>
    <source>
        <strain evidence="1 2">CCM 4839</strain>
    </source>
</reference>
<proteinExistence type="predicted"/>
<organism evidence="1 2">
    <name type="scientific">Paenibacillus mendelii</name>
    <dbReference type="NCBI Taxonomy" id="206163"/>
    <lineage>
        <taxon>Bacteria</taxon>
        <taxon>Bacillati</taxon>
        <taxon>Bacillota</taxon>
        <taxon>Bacilli</taxon>
        <taxon>Bacillales</taxon>
        <taxon>Paenibacillaceae</taxon>
        <taxon>Paenibacillus</taxon>
    </lineage>
</organism>
<accession>A0ABV6JEM6</accession>
<evidence type="ECO:0000313" key="1">
    <source>
        <dbReference type="EMBL" id="MFC0394370.1"/>
    </source>
</evidence>
<dbReference type="RefSeq" id="WP_204815518.1">
    <property type="nucleotide sequence ID" value="NZ_JANHOF010000001.1"/>
</dbReference>
<dbReference type="Gene3D" id="2.60.40.10">
    <property type="entry name" value="Immunoglobulins"/>
    <property type="match status" value="1"/>
</dbReference>
<dbReference type="EMBL" id="JBHLVF010000041">
    <property type="protein sequence ID" value="MFC0394370.1"/>
    <property type="molecule type" value="Genomic_DNA"/>
</dbReference>
<name>A0ABV6JEM6_9BACL</name>
<keyword evidence="2" id="KW-1185">Reference proteome</keyword>
<dbReference type="Proteomes" id="UP001589818">
    <property type="component" value="Unassembled WGS sequence"/>
</dbReference>
<evidence type="ECO:0000313" key="2">
    <source>
        <dbReference type="Proteomes" id="UP001589818"/>
    </source>
</evidence>
<comment type="caution">
    <text evidence="1">The sequence shown here is derived from an EMBL/GenBank/DDBJ whole genome shotgun (WGS) entry which is preliminary data.</text>
</comment>
<dbReference type="InterPro" id="IPR013783">
    <property type="entry name" value="Ig-like_fold"/>
</dbReference>
<protein>
    <submittedName>
        <fullName evidence="1">Fibronectin type III domain-containing protein</fullName>
    </submittedName>
</protein>
<gene>
    <name evidence="1" type="ORF">ACFFJ8_23785</name>
</gene>